<organism evidence="2 3">
    <name type="scientific">Candidatus Nomurabacteria bacterium RIFCSPHIGHO2_01_FULL_39_10</name>
    <dbReference type="NCBI Taxonomy" id="1801733"/>
    <lineage>
        <taxon>Bacteria</taxon>
        <taxon>Candidatus Nomuraibacteriota</taxon>
    </lineage>
</organism>
<dbReference type="PANTHER" id="PTHR47515">
    <property type="entry name" value="LOW CALCIUM RESPONSE LOCUS PROTEIN T"/>
    <property type="match status" value="1"/>
</dbReference>
<comment type="caution">
    <text evidence="2">The sequence shown here is derived from an EMBL/GenBank/DDBJ whole genome shotgun (WGS) entry which is preliminary data.</text>
</comment>
<dbReference type="GO" id="GO:0003676">
    <property type="term" value="F:nucleic acid binding"/>
    <property type="evidence" value="ECO:0007669"/>
    <property type="project" value="InterPro"/>
</dbReference>
<dbReference type="InterPro" id="IPR055247">
    <property type="entry name" value="InsJ-like_HTH"/>
</dbReference>
<dbReference type="InterPro" id="IPR036397">
    <property type="entry name" value="RNaseH_sf"/>
</dbReference>
<dbReference type="Pfam" id="PF13518">
    <property type="entry name" value="HTH_28"/>
    <property type="match status" value="1"/>
</dbReference>
<dbReference type="EMBL" id="MFTJ01000005">
    <property type="protein sequence ID" value="OGI66657.1"/>
    <property type="molecule type" value="Genomic_DNA"/>
</dbReference>
<dbReference type="InterPro" id="IPR012337">
    <property type="entry name" value="RNaseH-like_sf"/>
</dbReference>
<evidence type="ECO:0000259" key="1">
    <source>
        <dbReference type="PROSITE" id="PS50994"/>
    </source>
</evidence>
<dbReference type="SUPFAM" id="SSF53098">
    <property type="entry name" value="Ribonuclease H-like"/>
    <property type="match status" value="1"/>
</dbReference>
<dbReference type="GO" id="GO:0015074">
    <property type="term" value="P:DNA integration"/>
    <property type="evidence" value="ECO:0007669"/>
    <property type="project" value="InterPro"/>
</dbReference>
<dbReference type="PANTHER" id="PTHR47515:SF2">
    <property type="entry name" value="INTEGRASE CORE DOMAIN PROTEIN"/>
    <property type="match status" value="1"/>
</dbReference>
<dbReference type="Proteomes" id="UP000178700">
    <property type="component" value="Unassembled WGS sequence"/>
</dbReference>
<evidence type="ECO:0000313" key="3">
    <source>
        <dbReference type="Proteomes" id="UP000178700"/>
    </source>
</evidence>
<accession>A0A1F6VAH3</accession>
<dbReference type="PROSITE" id="PS50994">
    <property type="entry name" value="INTEGRASE"/>
    <property type="match status" value="1"/>
</dbReference>
<proteinExistence type="predicted"/>
<dbReference type="InterPro" id="IPR001584">
    <property type="entry name" value="Integrase_cat-core"/>
</dbReference>
<gene>
    <name evidence="2" type="ORF">A2642_02755</name>
</gene>
<reference evidence="2 3" key="1">
    <citation type="journal article" date="2016" name="Nat. Commun.">
        <title>Thousands of microbial genomes shed light on interconnected biogeochemical processes in an aquifer system.</title>
        <authorList>
            <person name="Anantharaman K."/>
            <person name="Brown C.T."/>
            <person name="Hug L.A."/>
            <person name="Sharon I."/>
            <person name="Castelle C.J."/>
            <person name="Probst A.J."/>
            <person name="Thomas B.C."/>
            <person name="Singh A."/>
            <person name="Wilkins M.J."/>
            <person name="Karaoz U."/>
            <person name="Brodie E.L."/>
            <person name="Williams K.H."/>
            <person name="Hubbard S.S."/>
            <person name="Banfield J.F."/>
        </authorList>
    </citation>
    <scope>NUCLEOTIDE SEQUENCE [LARGE SCALE GENOMIC DNA]</scope>
</reference>
<evidence type="ECO:0000313" key="2">
    <source>
        <dbReference type="EMBL" id="OGI66657.1"/>
    </source>
</evidence>
<dbReference type="Gene3D" id="3.30.420.10">
    <property type="entry name" value="Ribonuclease H-like superfamily/Ribonuclease H"/>
    <property type="match status" value="1"/>
</dbReference>
<feature type="domain" description="Integrase catalytic" evidence="1">
    <location>
        <begin position="172"/>
        <end position="333"/>
    </location>
</feature>
<sequence length="347" mass="40803">MKGGYSGKHMTIYGSILPGAVAIAQLALRTNGLTKKARERLKILDWHRAHDQNGSLTCRHFAIQRRILRGWIRRYRLLGAIGLNDKSRRPKRVREPTVSRELESAIIVVRKQYPSWSKYKINVRLKRKTDFKTSDSTIGRVLKRRGLIDRRKSRKRSKAALSPKKRYPRDLTVKAPGDFIQIDTKVVMGIGGQRLYQWTAIDVLTKQRVLWASTRLSSRQGKIFLELCQQEFPFIIKSIQTDNGKEFQDEFKKYLEAKNIPHYFIEPHSPKQNSYVERSHRTDDDDFYSRGNTFISLKNFLPKLKKWQEEYNTIRPHQSLNYLTPYEYFKKCGDQNMQTKDTIHLQT</sequence>
<dbReference type="InterPro" id="IPR009057">
    <property type="entry name" value="Homeodomain-like_sf"/>
</dbReference>
<dbReference type="SUPFAM" id="SSF46689">
    <property type="entry name" value="Homeodomain-like"/>
    <property type="match status" value="1"/>
</dbReference>
<protein>
    <recommendedName>
        <fullName evidence="1">Integrase catalytic domain-containing protein</fullName>
    </recommendedName>
</protein>
<dbReference type="Pfam" id="PF13683">
    <property type="entry name" value="rve_3"/>
    <property type="match status" value="1"/>
</dbReference>
<dbReference type="AlphaFoldDB" id="A0A1F6VAH3"/>
<name>A0A1F6VAH3_9BACT</name>